<evidence type="ECO:0000313" key="1">
    <source>
        <dbReference type="EMBL" id="GBO90185.1"/>
    </source>
</evidence>
<proteinExistence type="predicted"/>
<dbReference type="Proteomes" id="UP000387223">
    <property type="component" value="Unassembled WGS sequence"/>
</dbReference>
<sequence length="82" mass="9107">MNILADISAKQREVMKWLANKWSAQPSHGEVFTINGGANRQGVTCSLRTLKALEKKGFTCIDGTGSWVSTELGRQLFREQPI</sequence>
<dbReference type="AlphaFoldDB" id="A0A5M3Q500"/>
<gene>
    <name evidence="1" type="ORF">MSSD14B_38530</name>
</gene>
<organism evidence="1 2">
    <name type="scientific">Marinobacter salsuginis</name>
    <dbReference type="NCBI Taxonomy" id="418719"/>
    <lineage>
        <taxon>Bacteria</taxon>
        <taxon>Pseudomonadati</taxon>
        <taxon>Pseudomonadota</taxon>
        <taxon>Gammaproteobacteria</taxon>
        <taxon>Pseudomonadales</taxon>
        <taxon>Marinobacteraceae</taxon>
        <taxon>Marinobacter</taxon>
    </lineage>
</organism>
<evidence type="ECO:0000313" key="2">
    <source>
        <dbReference type="Proteomes" id="UP000387223"/>
    </source>
</evidence>
<accession>A0A5M3Q500</accession>
<evidence type="ECO:0008006" key="3">
    <source>
        <dbReference type="Google" id="ProtNLM"/>
    </source>
</evidence>
<protein>
    <recommendedName>
        <fullName evidence="3">Transcriptional regulator</fullName>
    </recommendedName>
</protein>
<reference evidence="1 2" key="1">
    <citation type="journal article" date="2019" name="J. Gen. Appl. Microbiol.">
        <title>Aerobic degradation of cis-dichloroethene by the marine bacterium Marinobacter salsuginis strain 5N-3.</title>
        <authorList>
            <person name="Inoue Y."/>
            <person name="Fukunaga Y."/>
            <person name="Katsumata H."/>
            <person name="Ohji S."/>
            <person name="Hosoyama A."/>
            <person name="Mori K."/>
            <person name="Ando K."/>
        </authorList>
    </citation>
    <scope>NUCLEOTIDE SEQUENCE [LARGE SCALE GENOMIC DNA]</scope>
    <source>
        <strain evidence="1 2">NBRC 109114</strain>
    </source>
</reference>
<name>A0A5M3Q500_9GAMM</name>
<comment type="caution">
    <text evidence="1">The sequence shown here is derived from an EMBL/GenBank/DDBJ whole genome shotgun (WGS) entry which is preliminary data.</text>
</comment>
<dbReference type="EMBL" id="BGZI01000035">
    <property type="protein sequence ID" value="GBO90185.1"/>
    <property type="molecule type" value="Genomic_DNA"/>
</dbReference>